<dbReference type="CDD" id="cd01318">
    <property type="entry name" value="DHOase_IIb"/>
    <property type="match status" value="1"/>
</dbReference>
<dbReference type="RefSeq" id="WP_119053368.1">
    <property type="nucleotide sequence ID" value="NZ_CP032157.1"/>
</dbReference>
<dbReference type="InterPro" id="IPR050138">
    <property type="entry name" value="DHOase/Allantoinase_Hydrolase"/>
</dbReference>
<dbReference type="GO" id="GO:0046872">
    <property type="term" value="F:metal ion binding"/>
    <property type="evidence" value="ECO:0007669"/>
    <property type="project" value="UniProtKB-KW"/>
</dbReference>
<gene>
    <name evidence="7" type="ORF">D3H65_27450</name>
</gene>
<dbReference type="PROSITE" id="PS00483">
    <property type="entry name" value="DIHYDROOROTASE_2"/>
    <property type="match status" value="1"/>
</dbReference>
<dbReference type="KEGG" id="pseg:D3H65_27450"/>
<sequence length="461" mass="50982">MQNYLIKNITVVNEGKSVVNDVLIKDGRIEKIGPSIQPGIAVVEINGEGKHLLPGAIDDQVHFREPGLTHKASIYTESKAAVAGGVTSFMEMPNTVPPVFTQQLLEDKYKIGASTALANYSFFMGTSNDNIDEVLRTNDRKKDICGVKIFMGSSTGGLLVDNYLTLDKIFGGSEVLIATHCEDEKIIKANLERIKKEKGTLEAADHPLIRDENGCFESSLTAIQFAKKHNSRLHILHISTEKELQLFSNMVPLDQKNITAEVCVHHLHFTSDDYATLGNRIKCNPAIKAPHNRTALWQALLDDRLDVIATDHAPHTLEEKGYERAADGSLQLTSGNGGYEKSHAGLPLVQHSLLLMLHYVQQGAISLEKVVEKMSHAVATCFQIADRGFIREGYRADLVIVDLQKPYTITPGNILYKCGWSPLEGFTFPATVTNTFVNGHMVYGNGVWDESQKGQRLSFER</sequence>
<comment type="cofactor">
    <cofactor evidence="1">
        <name>Zn(2+)</name>
        <dbReference type="ChEBI" id="CHEBI:29105"/>
    </cofactor>
</comment>
<dbReference type="SUPFAM" id="SSF51556">
    <property type="entry name" value="Metallo-dependent hydrolases"/>
    <property type="match status" value="1"/>
</dbReference>
<dbReference type="Pfam" id="PF01979">
    <property type="entry name" value="Amidohydro_1"/>
    <property type="match status" value="1"/>
</dbReference>
<evidence type="ECO:0000259" key="6">
    <source>
        <dbReference type="Pfam" id="PF01979"/>
    </source>
</evidence>
<keyword evidence="4" id="KW-0479">Metal-binding</keyword>
<comment type="similarity">
    <text evidence="3">Belongs to the metallo-dependent hydrolases superfamily. DHOase family. Class I DHOase subfamily.</text>
</comment>
<organism evidence="7 8">
    <name type="scientific">Paraflavitalea soli</name>
    <dbReference type="NCBI Taxonomy" id="2315862"/>
    <lineage>
        <taxon>Bacteria</taxon>
        <taxon>Pseudomonadati</taxon>
        <taxon>Bacteroidota</taxon>
        <taxon>Chitinophagia</taxon>
        <taxon>Chitinophagales</taxon>
        <taxon>Chitinophagaceae</taxon>
        <taxon>Paraflavitalea</taxon>
    </lineage>
</organism>
<dbReference type="InterPro" id="IPR006680">
    <property type="entry name" value="Amidohydro-rel"/>
</dbReference>
<dbReference type="InterPro" id="IPR032466">
    <property type="entry name" value="Metal_Hydrolase"/>
</dbReference>
<dbReference type="NCBIfam" id="NF006688">
    <property type="entry name" value="PRK09236.1"/>
    <property type="match status" value="1"/>
</dbReference>
<reference evidence="7 8" key="1">
    <citation type="submission" date="2018-09" db="EMBL/GenBank/DDBJ databases">
        <title>Genome sequencing of strain 6GH32-13.</title>
        <authorList>
            <person name="Weon H.-Y."/>
            <person name="Heo J."/>
            <person name="Kwon S.-W."/>
        </authorList>
    </citation>
    <scope>NUCLEOTIDE SEQUENCE [LARGE SCALE GENOMIC DNA]</scope>
    <source>
        <strain evidence="7 8">5GH32-13</strain>
    </source>
</reference>
<dbReference type="InterPro" id="IPR011059">
    <property type="entry name" value="Metal-dep_hydrolase_composite"/>
</dbReference>
<dbReference type="OrthoDB" id="9765462at2"/>
<dbReference type="AlphaFoldDB" id="A0A3B7MSL1"/>
<dbReference type="GO" id="GO:0005737">
    <property type="term" value="C:cytoplasm"/>
    <property type="evidence" value="ECO:0007669"/>
    <property type="project" value="TreeGrafter"/>
</dbReference>
<evidence type="ECO:0000256" key="3">
    <source>
        <dbReference type="ARBA" id="ARBA00010286"/>
    </source>
</evidence>
<dbReference type="Gene3D" id="2.30.40.10">
    <property type="entry name" value="Urease, subunit C, domain 1"/>
    <property type="match status" value="1"/>
</dbReference>
<dbReference type="Proteomes" id="UP000263900">
    <property type="component" value="Chromosome"/>
</dbReference>
<keyword evidence="5 7" id="KW-0378">Hydrolase</keyword>
<dbReference type="EMBL" id="CP032157">
    <property type="protein sequence ID" value="AXY77492.1"/>
    <property type="molecule type" value="Genomic_DNA"/>
</dbReference>
<name>A0A3B7MSL1_9BACT</name>
<evidence type="ECO:0000256" key="2">
    <source>
        <dbReference type="ARBA" id="ARBA00002368"/>
    </source>
</evidence>
<protein>
    <submittedName>
        <fullName evidence="7">Dihydroorotase</fullName>
        <ecNumber evidence="7">3.5.2.3</ecNumber>
    </submittedName>
</protein>
<evidence type="ECO:0000313" key="8">
    <source>
        <dbReference type="Proteomes" id="UP000263900"/>
    </source>
</evidence>
<dbReference type="SUPFAM" id="SSF51338">
    <property type="entry name" value="Composite domain of metallo-dependent hydrolases"/>
    <property type="match status" value="1"/>
</dbReference>
<evidence type="ECO:0000256" key="5">
    <source>
        <dbReference type="ARBA" id="ARBA00022801"/>
    </source>
</evidence>
<keyword evidence="8" id="KW-1185">Reference proteome</keyword>
<dbReference type="InterPro" id="IPR002195">
    <property type="entry name" value="Dihydroorotase_CS"/>
</dbReference>
<dbReference type="Gene3D" id="3.20.20.140">
    <property type="entry name" value="Metal-dependent hydrolases"/>
    <property type="match status" value="1"/>
</dbReference>
<evidence type="ECO:0000256" key="4">
    <source>
        <dbReference type="ARBA" id="ARBA00022723"/>
    </source>
</evidence>
<feature type="domain" description="Amidohydrolase-related" evidence="6">
    <location>
        <begin position="52"/>
        <end position="442"/>
    </location>
</feature>
<comment type="function">
    <text evidence="2">Catalyzes the reversible cyclization of carbamoyl aspartate to dihydroorotate.</text>
</comment>
<dbReference type="GO" id="GO:0004151">
    <property type="term" value="F:dihydroorotase activity"/>
    <property type="evidence" value="ECO:0007669"/>
    <property type="project" value="UniProtKB-EC"/>
</dbReference>
<dbReference type="GO" id="GO:0004038">
    <property type="term" value="F:allantoinase activity"/>
    <property type="evidence" value="ECO:0007669"/>
    <property type="project" value="TreeGrafter"/>
</dbReference>
<evidence type="ECO:0000313" key="7">
    <source>
        <dbReference type="EMBL" id="AXY77492.1"/>
    </source>
</evidence>
<evidence type="ECO:0000256" key="1">
    <source>
        <dbReference type="ARBA" id="ARBA00001947"/>
    </source>
</evidence>
<dbReference type="PANTHER" id="PTHR43668">
    <property type="entry name" value="ALLANTOINASE"/>
    <property type="match status" value="1"/>
</dbReference>
<proteinExistence type="inferred from homology"/>
<accession>A0A3B7MSL1</accession>
<dbReference type="EC" id="3.5.2.3" evidence="7"/>
<dbReference type="PANTHER" id="PTHR43668:SF4">
    <property type="entry name" value="ALLANTOINASE"/>
    <property type="match status" value="1"/>
</dbReference>
<dbReference type="GO" id="GO:0006145">
    <property type="term" value="P:purine nucleobase catabolic process"/>
    <property type="evidence" value="ECO:0007669"/>
    <property type="project" value="TreeGrafter"/>
</dbReference>